<dbReference type="RefSeq" id="WP_345721983.1">
    <property type="nucleotide sequence ID" value="NZ_BAABRU010000007.1"/>
</dbReference>
<dbReference type="Pfam" id="PF00534">
    <property type="entry name" value="Glycos_transf_1"/>
    <property type="match status" value="1"/>
</dbReference>
<dbReference type="InterPro" id="IPR001296">
    <property type="entry name" value="Glyco_trans_1"/>
</dbReference>
<keyword evidence="4" id="KW-1185">Reference proteome</keyword>
<evidence type="ECO:0000259" key="1">
    <source>
        <dbReference type="Pfam" id="PF00534"/>
    </source>
</evidence>
<gene>
    <name evidence="3" type="ORF">Hgul01_02161</name>
</gene>
<dbReference type="CDD" id="cd03801">
    <property type="entry name" value="GT4_PimA-like"/>
    <property type="match status" value="1"/>
</dbReference>
<comment type="caution">
    <text evidence="3">The sequence shown here is derived from an EMBL/GenBank/DDBJ whole genome shotgun (WGS) entry which is preliminary data.</text>
</comment>
<dbReference type="SUPFAM" id="SSF53756">
    <property type="entry name" value="UDP-Glycosyltransferase/glycogen phosphorylase"/>
    <property type="match status" value="1"/>
</dbReference>
<name>A0ABP9WYV1_9CHLR</name>
<accession>A0ABP9WYV1</accession>
<sequence>MKPLHVLLPTDVFPPRTGGAGWSSHALALALLERGHQVTALVPKAGMRGLHRRVEASVSVVEVGYQPARLPFVANWSRFELFWPQFAQAIVQTIGNQRDNVIIHGQHVQGIGAAVLAGRQLNIPVVATVRDHWPNHYFGTNLHGDQLPLEDFGWSAAATDLIARRKPLLGVLSLLALPYVQAHMQRRRQWLQACDAVVSLSNYITQRLSTVVAPEKLWPIPNMVNLAAISKVLATPTKTTINQPYILFTGKLARNKGAYLLPEIMASFRAAGGVATLVIAGGKNPELVAEIQAQGIEVLALDWVEHDEVLRLMAGAKLLLFPSTWGEPLSRVLLEACAVRMPIVAMATGGTPDLIQHGQNGYLARSAKQLGVLAAELLDNPQQAARLGQAAYQTAQTRLATTIVAEQVEQLYWALLTQQPQRALPGYD</sequence>
<proteinExistence type="predicted"/>
<evidence type="ECO:0000313" key="3">
    <source>
        <dbReference type="EMBL" id="GAA5528362.1"/>
    </source>
</evidence>
<dbReference type="Proteomes" id="UP001428290">
    <property type="component" value="Unassembled WGS sequence"/>
</dbReference>
<feature type="domain" description="Glycosyltransferase subfamily 4-like N-terminal" evidence="2">
    <location>
        <begin position="18"/>
        <end position="227"/>
    </location>
</feature>
<dbReference type="PANTHER" id="PTHR45947:SF13">
    <property type="entry name" value="TRANSFERASE"/>
    <property type="match status" value="1"/>
</dbReference>
<dbReference type="InterPro" id="IPR050194">
    <property type="entry name" value="Glycosyltransferase_grp1"/>
</dbReference>
<dbReference type="Pfam" id="PF13439">
    <property type="entry name" value="Glyco_transf_4"/>
    <property type="match status" value="1"/>
</dbReference>
<evidence type="ECO:0000313" key="4">
    <source>
        <dbReference type="Proteomes" id="UP001428290"/>
    </source>
</evidence>
<feature type="domain" description="Glycosyl transferase family 1" evidence="1">
    <location>
        <begin position="242"/>
        <end position="393"/>
    </location>
</feature>
<dbReference type="InterPro" id="IPR028098">
    <property type="entry name" value="Glyco_trans_4-like_N"/>
</dbReference>
<dbReference type="Gene3D" id="3.40.50.2000">
    <property type="entry name" value="Glycogen Phosphorylase B"/>
    <property type="match status" value="2"/>
</dbReference>
<dbReference type="PANTHER" id="PTHR45947">
    <property type="entry name" value="SULFOQUINOVOSYL TRANSFERASE SQD2"/>
    <property type="match status" value="1"/>
</dbReference>
<dbReference type="EMBL" id="BAABRU010000007">
    <property type="protein sequence ID" value="GAA5528362.1"/>
    <property type="molecule type" value="Genomic_DNA"/>
</dbReference>
<organism evidence="3 4">
    <name type="scientific">Herpetosiphon gulosus</name>
    <dbReference type="NCBI Taxonomy" id="1973496"/>
    <lineage>
        <taxon>Bacteria</taxon>
        <taxon>Bacillati</taxon>
        <taxon>Chloroflexota</taxon>
        <taxon>Chloroflexia</taxon>
        <taxon>Herpetosiphonales</taxon>
        <taxon>Herpetosiphonaceae</taxon>
        <taxon>Herpetosiphon</taxon>
    </lineage>
</organism>
<evidence type="ECO:0008006" key="5">
    <source>
        <dbReference type="Google" id="ProtNLM"/>
    </source>
</evidence>
<reference evidence="3 4" key="1">
    <citation type="submission" date="2024-02" db="EMBL/GenBank/DDBJ databases">
        <title>Herpetosiphon gulosus NBRC 112829.</title>
        <authorList>
            <person name="Ichikawa N."/>
            <person name="Katano-Makiyama Y."/>
            <person name="Hidaka K."/>
        </authorList>
    </citation>
    <scope>NUCLEOTIDE SEQUENCE [LARGE SCALE GENOMIC DNA]</scope>
    <source>
        <strain evidence="3 4">NBRC 112829</strain>
    </source>
</reference>
<evidence type="ECO:0000259" key="2">
    <source>
        <dbReference type="Pfam" id="PF13439"/>
    </source>
</evidence>
<protein>
    <recommendedName>
        <fullName evidence="5">Glycosyltransferase</fullName>
    </recommendedName>
</protein>